<dbReference type="GeneID" id="79949743"/>
<reference evidence="1" key="1">
    <citation type="submission" date="2022-01" db="EMBL/GenBank/DDBJ databases">
        <title>Complete genome of Methanomicrobium antiquum DSM 21220.</title>
        <authorList>
            <person name="Chen S.-C."/>
            <person name="You Y.-T."/>
            <person name="Zhou Y.-Z."/>
            <person name="Lai M.-C."/>
        </authorList>
    </citation>
    <scope>NUCLEOTIDE SEQUENCE</scope>
    <source>
        <strain evidence="1">DSM 21220</strain>
    </source>
</reference>
<dbReference type="RefSeq" id="WP_278100597.1">
    <property type="nucleotide sequence ID" value="NZ_CP091092.1"/>
</dbReference>
<organism evidence="1 2">
    <name type="scientific">Methanomicrobium antiquum</name>
    <dbReference type="NCBI Taxonomy" id="487686"/>
    <lineage>
        <taxon>Archaea</taxon>
        <taxon>Methanobacteriati</taxon>
        <taxon>Methanobacteriota</taxon>
        <taxon>Stenosarchaea group</taxon>
        <taxon>Methanomicrobia</taxon>
        <taxon>Methanomicrobiales</taxon>
        <taxon>Methanomicrobiaceae</taxon>
        <taxon>Methanomicrobium</taxon>
    </lineage>
</organism>
<evidence type="ECO:0000313" key="2">
    <source>
        <dbReference type="Proteomes" id="UP001218895"/>
    </source>
</evidence>
<dbReference type="AlphaFoldDB" id="A0AAF0FSF4"/>
<dbReference type="EMBL" id="CP091092">
    <property type="protein sequence ID" value="WFN37757.1"/>
    <property type="molecule type" value="Genomic_DNA"/>
</dbReference>
<dbReference type="Pfam" id="PF20118">
    <property type="entry name" value="DUF6508"/>
    <property type="match status" value="1"/>
</dbReference>
<keyword evidence="2" id="KW-1185">Reference proteome</keyword>
<accession>A0AAF0FSF4</accession>
<protein>
    <submittedName>
        <fullName evidence="1">DUF6508 domain-containing protein</fullName>
    </submittedName>
</protein>
<evidence type="ECO:0000313" key="1">
    <source>
        <dbReference type="EMBL" id="WFN37757.1"/>
    </source>
</evidence>
<sequence>MNKEGEIPTRENFEAVIKFSEDIKNKTIIERNKDEIEKSGSCKEIVEFTKVLYFNNWLINARWQGWTGEAETYFGHPELIASADIETIRKILTVHVRIDRLFPGDIADLINRGYLIAIIERINDIYTENFSE</sequence>
<name>A0AAF0FSF4_9EURY</name>
<proteinExistence type="predicted"/>
<dbReference type="KEGG" id="manq:L1994_05055"/>
<dbReference type="InterPro" id="IPR045425">
    <property type="entry name" value="DUF6508"/>
</dbReference>
<dbReference type="Proteomes" id="UP001218895">
    <property type="component" value="Chromosome"/>
</dbReference>
<gene>
    <name evidence="1" type="ORF">L1994_05055</name>
</gene>